<name>A0A7N4PKJ5_SARHA</name>
<gene>
    <name evidence="13" type="primary">RASSF7</name>
</gene>
<dbReference type="PANTHER" id="PTHR15286">
    <property type="entry name" value="RAS-ASSOCIATING DOMAIN CONTAINING PROTEIN"/>
    <property type="match status" value="1"/>
</dbReference>
<evidence type="ECO:0000256" key="10">
    <source>
        <dbReference type="SAM" id="Coils"/>
    </source>
</evidence>
<dbReference type="InParanoid" id="A0A7N4PKJ5"/>
<dbReference type="Pfam" id="PF00788">
    <property type="entry name" value="RA"/>
    <property type="match status" value="1"/>
</dbReference>
<sequence>MELKVWVDGVQRVVCGVSEQTTCQEVVVALAQALGQTGRYVLIQRLRDKERQMLPQECPVGAQATCGQFASDVQFVLRRTGPSLAERPASDPCLPPAPSLAWASLPPRPPAHPEPRRGSSPSGGGSIWPKEDVGAELWGLEHLVQSNEAELGQEGFWQEELRRELEQELEQQGHMQKLQAATEECVRRLRELDAQARALEEEIRWRQQQQEAPGPRRPPEEAAAARLQRDLQTQALQSERLESSLASVGRALAEAEQSLQAQAQEVEELNRELRQCNLQQFIQQAGPALPPRPQGPGSSQVRAWGAGHQGSPRKNTPLPRAPRAHSLFATGSSSLTNKPIPHLPEMSSLSPKAHVSRLPLPLQEEDCEQGPRVPVTPAPSSPPHAAAAGRPWLWLAAHSAPSALTVTSLSETAHLDAEALLKAVAAGPGDPCSSRPAGQRSSQLLSLSTHAALVRDE</sequence>
<evidence type="ECO:0000256" key="4">
    <source>
        <dbReference type="ARBA" id="ARBA00022843"/>
    </source>
</evidence>
<dbReference type="GO" id="GO:0006915">
    <property type="term" value="P:apoptotic process"/>
    <property type="evidence" value="ECO:0007669"/>
    <property type="project" value="UniProtKB-KW"/>
</dbReference>
<protein>
    <recommendedName>
        <fullName evidence="9">Ras association domain-containing protein 7</fullName>
    </recommendedName>
</protein>
<keyword evidence="3" id="KW-0053">Apoptosis</keyword>
<dbReference type="GeneTree" id="ENSGT00950000182839"/>
<evidence type="ECO:0000256" key="9">
    <source>
        <dbReference type="ARBA" id="ARBA00073477"/>
    </source>
</evidence>
<keyword evidence="2" id="KW-0963">Cytoplasm</keyword>
<dbReference type="InterPro" id="IPR000159">
    <property type="entry name" value="RA_dom"/>
</dbReference>
<feature type="region of interest" description="Disordered" evidence="11">
    <location>
        <begin position="426"/>
        <end position="457"/>
    </location>
</feature>
<feature type="domain" description="Ras-associating" evidence="12">
    <location>
        <begin position="1"/>
        <end position="82"/>
    </location>
</feature>
<dbReference type="InterPro" id="IPR029071">
    <property type="entry name" value="Ubiquitin-like_domsf"/>
</dbReference>
<proteinExistence type="predicted"/>
<dbReference type="FunFam" id="3.10.20.90:FF:000132">
    <property type="entry name" value="Ras association domain-containing protein 7"/>
    <property type="match status" value="1"/>
</dbReference>
<dbReference type="PROSITE" id="PS50200">
    <property type="entry name" value="RA"/>
    <property type="match status" value="1"/>
</dbReference>
<comment type="function">
    <text evidence="7">Negatively regulates stress-induced JNK activation and apoptosis by promoting MAP2K7 phosphorylation and inhibiting its ability to activate JNK. Following prolonged stress, anti-apoptotic effect stops because of degradation of RASSF7 protein via the ubiquitin-proteasome pathway. Required for the activation of AURKB and chromosomal congression during mitosis where it stimulates microtubule polymerization.</text>
</comment>
<feature type="region of interest" description="Disordered" evidence="11">
    <location>
        <begin position="367"/>
        <end position="386"/>
    </location>
</feature>
<feature type="coiled-coil region" evidence="10">
    <location>
        <begin position="175"/>
        <end position="279"/>
    </location>
</feature>
<keyword evidence="4" id="KW-0832">Ubl conjugation</keyword>
<feature type="region of interest" description="Disordered" evidence="11">
    <location>
        <begin position="286"/>
        <end position="350"/>
    </location>
</feature>
<reference evidence="13" key="2">
    <citation type="submission" date="2025-08" db="UniProtKB">
        <authorList>
            <consortium name="Ensembl"/>
        </authorList>
    </citation>
    <scope>IDENTIFICATION</scope>
</reference>
<dbReference type="FunCoup" id="A0A7N4PKJ5">
    <property type="interactions" value="80"/>
</dbReference>
<dbReference type="SMART" id="SM00314">
    <property type="entry name" value="RA"/>
    <property type="match status" value="1"/>
</dbReference>
<dbReference type="Proteomes" id="UP000007648">
    <property type="component" value="Unassembled WGS sequence"/>
</dbReference>
<feature type="compositionally biased region" description="Polar residues" evidence="11">
    <location>
        <begin position="439"/>
        <end position="449"/>
    </location>
</feature>
<evidence type="ECO:0000256" key="2">
    <source>
        <dbReference type="ARBA" id="ARBA00022490"/>
    </source>
</evidence>
<evidence type="ECO:0000313" key="13">
    <source>
        <dbReference type="Ensembl" id="ENSSHAP00000039873.1"/>
    </source>
</evidence>
<dbReference type="SUPFAM" id="SSF54236">
    <property type="entry name" value="Ubiquitin-like"/>
    <property type="match status" value="1"/>
</dbReference>
<comment type="subunit">
    <text evidence="8">Interacts with MAP2K7 and GTP-bound NRAS.</text>
</comment>
<evidence type="ECO:0000256" key="5">
    <source>
        <dbReference type="ARBA" id="ARBA00023054"/>
    </source>
</evidence>
<keyword evidence="6" id="KW-0206">Cytoskeleton</keyword>
<evidence type="ECO:0000256" key="6">
    <source>
        <dbReference type="ARBA" id="ARBA00023212"/>
    </source>
</evidence>
<feature type="region of interest" description="Disordered" evidence="11">
    <location>
        <begin position="85"/>
        <end position="130"/>
    </location>
</feature>
<reference evidence="13 14" key="1">
    <citation type="journal article" date="2011" name="Proc. Natl. Acad. Sci. U.S.A.">
        <title>Genetic diversity and population structure of the endangered marsupial Sarcophilus harrisii (Tasmanian devil).</title>
        <authorList>
            <person name="Miller W."/>
            <person name="Hayes V.M."/>
            <person name="Ratan A."/>
            <person name="Petersen D.C."/>
            <person name="Wittekindt N.E."/>
            <person name="Miller J."/>
            <person name="Walenz B."/>
            <person name="Knight J."/>
            <person name="Qi J."/>
            <person name="Zhao F."/>
            <person name="Wang Q."/>
            <person name="Bedoya-Reina O.C."/>
            <person name="Katiyar N."/>
            <person name="Tomsho L.P."/>
            <person name="Kasson L.M."/>
            <person name="Hardie R.A."/>
            <person name="Woodbridge P."/>
            <person name="Tindall E.A."/>
            <person name="Bertelsen M.F."/>
            <person name="Dixon D."/>
            <person name="Pyecroft S."/>
            <person name="Helgen K.M."/>
            <person name="Lesk A.M."/>
            <person name="Pringle T.H."/>
            <person name="Patterson N."/>
            <person name="Zhang Y."/>
            <person name="Kreiss A."/>
            <person name="Woods G.M."/>
            <person name="Jones M.E."/>
            <person name="Schuster S.C."/>
        </authorList>
    </citation>
    <scope>NUCLEOTIDE SEQUENCE [LARGE SCALE GENOMIC DNA]</scope>
</reference>
<dbReference type="InterPro" id="IPR033593">
    <property type="entry name" value="N-RASSF"/>
</dbReference>
<evidence type="ECO:0000259" key="12">
    <source>
        <dbReference type="PROSITE" id="PS50200"/>
    </source>
</evidence>
<dbReference type="InterPro" id="IPR033631">
    <property type="entry name" value="RASSF7_RA"/>
</dbReference>
<organism evidence="13 14">
    <name type="scientific">Sarcophilus harrisii</name>
    <name type="common">Tasmanian devil</name>
    <name type="synonym">Sarcophilus laniarius</name>
    <dbReference type="NCBI Taxonomy" id="9305"/>
    <lineage>
        <taxon>Eukaryota</taxon>
        <taxon>Metazoa</taxon>
        <taxon>Chordata</taxon>
        <taxon>Craniata</taxon>
        <taxon>Vertebrata</taxon>
        <taxon>Euteleostomi</taxon>
        <taxon>Mammalia</taxon>
        <taxon>Metatheria</taxon>
        <taxon>Dasyuromorphia</taxon>
        <taxon>Dasyuridae</taxon>
        <taxon>Sarcophilus</taxon>
    </lineage>
</organism>
<keyword evidence="14" id="KW-1185">Reference proteome</keyword>
<dbReference type="CDD" id="cd16135">
    <property type="entry name" value="RA_RASSF7"/>
    <property type="match status" value="1"/>
</dbReference>
<comment type="subcellular location">
    <subcellularLocation>
        <location evidence="1">Cytoplasm</location>
        <location evidence="1">Cytoskeleton</location>
        <location evidence="1">Microtubule organizing center</location>
        <location evidence="1">Centrosome</location>
    </subcellularLocation>
</comment>
<evidence type="ECO:0000256" key="1">
    <source>
        <dbReference type="ARBA" id="ARBA00004300"/>
    </source>
</evidence>
<evidence type="ECO:0000256" key="3">
    <source>
        <dbReference type="ARBA" id="ARBA00022703"/>
    </source>
</evidence>
<dbReference type="GO" id="GO:0005813">
    <property type="term" value="C:centrosome"/>
    <property type="evidence" value="ECO:0007669"/>
    <property type="project" value="UniProtKB-SubCell"/>
</dbReference>
<reference evidence="13" key="3">
    <citation type="submission" date="2025-09" db="UniProtKB">
        <authorList>
            <consortium name="Ensembl"/>
        </authorList>
    </citation>
    <scope>IDENTIFICATION</scope>
</reference>
<dbReference type="Ensembl" id="ENSSHAT00000038883.1">
    <property type="protein sequence ID" value="ENSSHAP00000039873.1"/>
    <property type="gene ID" value="ENSSHAG00000024744.1"/>
</dbReference>
<dbReference type="Gene3D" id="3.10.20.90">
    <property type="entry name" value="Phosphatidylinositol 3-kinase Catalytic Subunit, Chain A, domain 1"/>
    <property type="match status" value="1"/>
</dbReference>
<dbReference type="AlphaFoldDB" id="A0A7N4PKJ5"/>
<dbReference type="PANTHER" id="PTHR15286:SF11">
    <property type="entry name" value="RAS ASSOCIATION DOMAIN-CONTAINING PROTEIN 7"/>
    <property type="match status" value="1"/>
</dbReference>
<evidence type="ECO:0000256" key="7">
    <source>
        <dbReference type="ARBA" id="ARBA00055595"/>
    </source>
</evidence>
<evidence type="ECO:0000313" key="14">
    <source>
        <dbReference type="Proteomes" id="UP000007648"/>
    </source>
</evidence>
<evidence type="ECO:0000256" key="11">
    <source>
        <dbReference type="SAM" id="MobiDB-lite"/>
    </source>
</evidence>
<accession>A0A7N4PKJ5</accession>
<keyword evidence="5 10" id="KW-0175">Coiled coil</keyword>
<dbReference type="GO" id="GO:0007165">
    <property type="term" value="P:signal transduction"/>
    <property type="evidence" value="ECO:0007669"/>
    <property type="project" value="InterPro"/>
</dbReference>
<evidence type="ECO:0000256" key="8">
    <source>
        <dbReference type="ARBA" id="ARBA00062530"/>
    </source>
</evidence>